<evidence type="ECO:0000313" key="10">
    <source>
        <dbReference type="Proteomes" id="UP000005868"/>
    </source>
</evidence>
<evidence type="ECO:0000256" key="3">
    <source>
        <dbReference type="ARBA" id="ARBA00022475"/>
    </source>
</evidence>
<dbReference type="HOGENOM" id="CLU_036879_1_0_0"/>
<feature type="transmembrane region" description="Helical" evidence="7">
    <location>
        <begin position="293"/>
        <end position="316"/>
    </location>
</feature>
<proteinExistence type="inferred from homology"/>
<evidence type="ECO:0000259" key="8">
    <source>
        <dbReference type="PROSITE" id="PS50928"/>
    </source>
</evidence>
<reference evidence="9 10" key="2">
    <citation type="journal article" date="2012" name="Stand. Genomic Sci.">
        <title>Genome sequence of the moderately thermophilic, amino-acid-degrading and sulfur-reducing bacterium Thermovirga lienii type strain (Cas60314(T)).</title>
        <authorList>
            <person name="Goker M."/>
            <person name="Saunders E."/>
            <person name="Lapidus A."/>
            <person name="Nolan M."/>
            <person name="Lucas S."/>
            <person name="Hammon N."/>
            <person name="Deshpande S."/>
            <person name="Cheng J.F."/>
            <person name="Han C."/>
            <person name="Tapia R."/>
            <person name="Goodwin L.A."/>
            <person name="Pitluck S."/>
            <person name="Liolios K."/>
            <person name="Mavromatis K."/>
            <person name="Pagani I."/>
            <person name="Ivanova N."/>
            <person name="Mikhailova N."/>
            <person name="Pati A."/>
            <person name="Chen A."/>
            <person name="Palaniappan K."/>
            <person name="Land M."/>
            <person name="Chang Y.J."/>
            <person name="Jeffries C.D."/>
            <person name="Brambilla E.M."/>
            <person name="Rohde M."/>
            <person name="Spring S."/>
            <person name="Detter J.C."/>
            <person name="Woyke T."/>
            <person name="Bristow J."/>
            <person name="Eisen J.A."/>
            <person name="Markowitz V."/>
            <person name="Hugenholtz P."/>
            <person name="Kyrpides N.C."/>
            <person name="Klenk H.P."/>
        </authorList>
    </citation>
    <scope>NUCLEOTIDE SEQUENCE [LARGE SCALE GENOMIC DNA]</scope>
    <source>
        <strain evidence="10">ATCC BAA-1197 / DSM 17291 / Cas60314</strain>
    </source>
</reference>
<organism evidence="9 10">
    <name type="scientific">Thermovirga lienii (strain ATCC BAA-1197 / DSM 17291 / Cas60314)</name>
    <dbReference type="NCBI Taxonomy" id="580340"/>
    <lineage>
        <taxon>Bacteria</taxon>
        <taxon>Thermotogati</taxon>
        <taxon>Synergistota</taxon>
        <taxon>Synergistia</taxon>
        <taxon>Synergistales</taxon>
        <taxon>Thermovirgaceae</taxon>
        <taxon>Thermovirga</taxon>
    </lineage>
</organism>
<dbReference type="OrthoDB" id="9789439at2"/>
<dbReference type="InterPro" id="IPR045621">
    <property type="entry name" value="BPD_transp_1_N"/>
</dbReference>
<dbReference type="KEGG" id="tli:Tlie_0351"/>
<dbReference type="AlphaFoldDB" id="G7V754"/>
<dbReference type="eggNOG" id="COG0601">
    <property type="taxonomic scope" value="Bacteria"/>
</dbReference>
<protein>
    <submittedName>
        <fullName evidence="9">Binding-protein-dependent transport systems inner membrane component</fullName>
    </submittedName>
</protein>
<evidence type="ECO:0000256" key="4">
    <source>
        <dbReference type="ARBA" id="ARBA00022692"/>
    </source>
</evidence>
<feature type="transmembrane region" description="Helical" evidence="7">
    <location>
        <begin position="186"/>
        <end position="208"/>
    </location>
</feature>
<dbReference type="EMBL" id="CP003096">
    <property type="protein sequence ID" value="AER66088.1"/>
    <property type="molecule type" value="Genomic_DNA"/>
</dbReference>
<evidence type="ECO:0000256" key="6">
    <source>
        <dbReference type="ARBA" id="ARBA00023136"/>
    </source>
</evidence>
<evidence type="ECO:0000256" key="7">
    <source>
        <dbReference type="RuleBase" id="RU363032"/>
    </source>
</evidence>
<dbReference type="Pfam" id="PF19300">
    <property type="entry name" value="BPD_transp_1_N"/>
    <property type="match status" value="1"/>
</dbReference>
<comment type="similarity">
    <text evidence="7">Belongs to the binding-protein-dependent transport system permease family.</text>
</comment>
<dbReference type="SUPFAM" id="SSF161098">
    <property type="entry name" value="MetI-like"/>
    <property type="match status" value="1"/>
</dbReference>
<feature type="transmembrane region" description="Helical" evidence="7">
    <location>
        <begin position="251"/>
        <end position="273"/>
    </location>
</feature>
<dbReference type="GO" id="GO:0005886">
    <property type="term" value="C:plasma membrane"/>
    <property type="evidence" value="ECO:0007669"/>
    <property type="project" value="UniProtKB-SubCell"/>
</dbReference>
<dbReference type="InterPro" id="IPR000515">
    <property type="entry name" value="MetI-like"/>
</dbReference>
<keyword evidence="5 7" id="KW-1133">Transmembrane helix</keyword>
<keyword evidence="4 7" id="KW-0812">Transmembrane</keyword>
<dbReference type="CDD" id="cd06261">
    <property type="entry name" value="TM_PBP2"/>
    <property type="match status" value="1"/>
</dbReference>
<accession>G7V754</accession>
<dbReference type="PANTHER" id="PTHR30465:SF45">
    <property type="entry name" value="BINDING-PROTEIN-DEPENDENT TRANSPORT SYSTEMS INNER MEMBRANE COMPONENT"/>
    <property type="match status" value="1"/>
</dbReference>
<dbReference type="Pfam" id="PF00528">
    <property type="entry name" value="BPD_transp_1"/>
    <property type="match status" value="1"/>
</dbReference>
<keyword evidence="3" id="KW-1003">Cell membrane</keyword>
<feature type="transmembrane region" description="Helical" evidence="7">
    <location>
        <begin position="102"/>
        <end position="122"/>
    </location>
</feature>
<feature type="transmembrane region" description="Helical" evidence="7">
    <location>
        <begin position="12"/>
        <end position="31"/>
    </location>
</feature>
<keyword evidence="6 7" id="KW-0472">Membrane</keyword>
<evidence type="ECO:0000256" key="1">
    <source>
        <dbReference type="ARBA" id="ARBA00004651"/>
    </source>
</evidence>
<dbReference type="InterPro" id="IPR035906">
    <property type="entry name" value="MetI-like_sf"/>
</dbReference>
<evidence type="ECO:0000256" key="2">
    <source>
        <dbReference type="ARBA" id="ARBA00022448"/>
    </source>
</evidence>
<dbReference type="Gene3D" id="1.10.3720.10">
    <property type="entry name" value="MetI-like"/>
    <property type="match status" value="1"/>
</dbReference>
<dbReference type="STRING" id="580340.Tlie_0351"/>
<reference evidence="10" key="1">
    <citation type="submission" date="2011-10" db="EMBL/GenBank/DDBJ databases">
        <title>The complete genome of chromosome of Thermovirga lienii DSM 17291.</title>
        <authorList>
            <consortium name="US DOE Joint Genome Institute (JGI-PGF)"/>
            <person name="Lucas S."/>
            <person name="Copeland A."/>
            <person name="Lapidus A."/>
            <person name="Glavina del Rio T."/>
            <person name="Dalin E."/>
            <person name="Tice H."/>
            <person name="Bruce D."/>
            <person name="Goodwin L."/>
            <person name="Pitluck S."/>
            <person name="Peters L."/>
            <person name="Mikhailova N."/>
            <person name="Saunders E."/>
            <person name="Kyrpides N."/>
            <person name="Mavromatis K."/>
            <person name="Ivanova N."/>
            <person name="Last F.I."/>
            <person name="Brettin T."/>
            <person name="Detter J.C."/>
            <person name="Han C."/>
            <person name="Larimer F."/>
            <person name="Land M."/>
            <person name="Hauser L."/>
            <person name="Markowitz V."/>
            <person name="Cheng J.-F."/>
            <person name="Hugenholtz P."/>
            <person name="Woyke T."/>
            <person name="Wu D."/>
            <person name="Spring S."/>
            <person name="Schroeder M."/>
            <person name="Brambilla E.-M."/>
            <person name="Klenk H.-P."/>
            <person name="Eisen J.A."/>
        </authorList>
    </citation>
    <scope>NUCLEOTIDE SEQUENCE [LARGE SCALE GENOMIC DNA]</scope>
    <source>
        <strain evidence="10">ATCC BAA-1197 / DSM 17291 / Cas60314</strain>
    </source>
</reference>
<evidence type="ECO:0000256" key="5">
    <source>
        <dbReference type="ARBA" id="ARBA00022989"/>
    </source>
</evidence>
<gene>
    <name evidence="9" type="ordered locus">Tlie_0351</name>
</gene>
<dbReference type="PROSITE" id="PS50928">
    <property type="entry name" value="ABC_TM1"/>
    <property type="match status" value="1"/>
</dbReference>
<dbReference type="PANTHER" id="PTHR30465">
    <property type="entry name" value="INNER MEMBRANE ABC TRANSPORTER"/>
    <property type="match status" value="1"/>
</dbReference>
<feature type="transmembrane region" description="Helical" evidence="7">
    <location>
        <begin position="134"/>
        <end position="166"/>
    </location>
</feature>
<evidence type="ECO:0000313" key="9">
    <source>
        <dbReference type="EMBL" id="AER66088.1"/>
    </source>
</evidence>
<name>G7V754_THELD</name>
<keyword evidence="2 7" id="KW-0813">Transport</keyword>
<comment type="subcellular location">
    <subcellularLocation>
        <location evidence="1 7">Cell membrane</location>
        <topology evidence="1 7">Multi-pass membrane protein</topology>
    </subcellularLocation>
</comment>
<sequence length="327" mass="36413">MTRIFRNYWTKRIAGSIAVLLMVLVLNFFLFRIMPGDPVSTIIDPHFSPQAKMHLRSQFGLDLPLYRQFYLYVKSLVTFNFGHSFLSQKPVWEELKTRIPNTVFLLGTAFLLSAALGTWLGVKAAHKRGGVLEKVVLVAGSISFSFPSFFVQLVLLLVFGWAIPIFPIRGSLSVPPPEGIMALWDFLWHMTLPISSLVLLGFGSWAIYVRNLMIKTLSEDYILLAKAKGLPENKVLWGHAFRASLPPIVTMFLLALPGILSGAVITETVFSLHGVGKFLLDSILGHDYPAAGAAFYLLAIITIICNLAADFAYGLVDPRIRLGRKME</sequence>
<keyword evidence="10" id="KW-1185">Reference proteome</keyword>
<dbReference type="Proteomes" id="UP000005868">
    <property type="component" value="Chromosome"/>
</dbReference>
<feature type="domain" description="ABC transmembrane type-1" evidence="8">
    <location>
        <begin position="99"/>
        <end position="309"/>
    </location>
</feature>
<dbReference type="GO" id="GO:0055085">
    <property type="term" value="P:transmembrane transport"/>
    <property type="evidence" value="ECO:0007669"/>
    <property type="project" value="InterPro"/>
</dbReference>